<dbReference type="Proteomes" id="UP001519460">
    <property type="component" value="Unassembled WGS sequence"/>
</dbReference>
<evidence type="ECO:0000313" key="2">
    <source>
        <dbReference type="Proteomes" id="UP001519460"/>
    </source>
</evidence>
<evidence type="ECO:0000313" key="1">
    <source>
        <dbReference type="EMBL" id="KAK7484514.1"/>
    </source>
</evidence>
<accession>A0ABD0KBQ2</accession>
<comment type="caution">
    <text evidence="1">The sequence shown here is derived from an EMBL/GenBank/DDBJ whole genome shotgun (WGS) entry which is preliminary data.</text>
</comment>
<dbReference type="EMBL" id="JACVVK020000209">
    <property type="protein sequence ID" value="KAK7484514.1"/>
    <property type="molecule type" value="Genomic_DNA"/>
</dbReference>
<organism evidence="1 2">
    <name type="scientific">Batillaria attramentaria</name>
    <dbReference type="NCBI Taxonomy" id="370345"/>
    <lineage>
        <taxon>Eukaryota</taxon>
        <taxon>Metazoa</taxon>
        <taxon>Spiralia</taxon>
        <taxon>Lophotrochozoa</taxon>
        <taxon>Mollusca</taxon>
        <taxon>Gastropoda</taxon>
        <taxon>Caenogastropoda</taxon>
        <taxon>Sorbeoconcha</taxon>
        <taxon>Cerithioidea</taxon>
        <taxon>Batillariidae</taxon>
        <taxon>Batillaria</taxon>
    </lineage>
</organism>
<protein>
    <submittedName>
        <fullName evidence="1">Uncharacterized protein</fullName>
    </submittedName>
</protein>
<reference evidence="1 2" key="1">
    <citation type="journal article" date="2023" name="Sci. Data">
        <title>Genome assembly of the Korean intertidal mud-creeper Batillaria attramentaria.</title>
        <authorList>
            <person name="Patra A.K."/>
            <person name="Ho P.T."/>
            <person name="Jun S."/>
            <person name="Lee S.J."/>
            <person name="Kim Y."/>
            <person name="Won Y.J."/>
        </authorList>
    </citation>
    <scope>NUCLEOTIDE SEQUENCE [LARGE SCALE GENOMIC DNA]</scope>
    <source>
        <strain evidence="1">Wonlab-2016</strain>
    </source>
</reference>
<gene>
    <name evidence="1" type="ORF">BaRGS_00024270</name>
</gene>
<proteinExistence type="predicted"/>
<keyword evidence="2" id="KW-1185">Reference proteome</keyword>
<name>A0ABD0KBQ2_9CAEN</name>
<sequence>MVNVTGSVFTQRLADFQQCGIASLYVHTTTTLHHNALSLNHSHPTTTQASLYVHTTTHPTPQCAILKPRTPNYNTSFSLRSHHDNPTPQCAILKPLTPNYNFKLLSTFTPRHTLHHNTLSLNHSHPTTTQASLYVHTTTHPTPQCAILKPLTPNYNTSFSLRSHHDNPTPQCAILKPLTPNYNTSFSLRSHHDNPTPQCAILKPLTPNYNTSFSLRSHHDTPYTTMRYP</sequence>
<dbReference type="AlphaFoldDB" id="A0ABD0KBQ2"/>